<reference evidence="8" key="2">
    <citation type="journal article" date="2023" name="IMA Fungus">
        <title>Comparative genomic study of the Penicillium genus elucidates a diverse pangenome and 15 lateral gene transfer events.</title>
        <authorList>
            <person name="Petersen C."/>
            <person name="Sorensen T."/>
            <person name="Nielsen M.R."/>
            <person name="Sondergaard T.E."/>
            <person name="Sorensen J.L."/>
            <person name="Fitzpatrick D.A."/>
            <person name="Frisvad J.C."/>
            <person name="Nielsen K.L."/>
        </authorList>
    </citation>
    <scope>NUCLEOTIDE SEQUENCE</scope>
    <source>
        <strain evidence="8">IBT 16125</strain>
    </source>
</reference>
<dbReference type="GO" id="GO:0006351">
    <property type="term" value="P:DNA-templated transcription"/>
    <property type="evidence" value="ECO:0007669"/>
    <property type="project" value="InterPro"/>
</dbReference>
<feature type="region of interest" description="Disordered" evidence="6">
    <location>
        <begin position="133"/>
        <end position="187"/>
    </location>
</feature>
<feature type="domain" description="Zn(2)-C6 fungal-type" evidence="7">
    <location>
        <begin position="47"/>
        <end position="77"/>
    </location>
</feature>
<dbReference type="Pfam" id="PF04082">
    <property type="entry name" value="Fungal_trans"/>
    <property type="match status" value="1"/>
</dbReference>
<sequence>MSTSLAEPGTVGSSFNTTCKWTYTQHRSGEDNPDPPPRPKHRRASKACHPCSLRKVRCDVVRGGEPCTNCRLDEVHCFVGERRRGGGGERRRRLTAESRTAGISTDDQAAALNAGDREALHPGQSLWRESGLLRSPGHEAKKSTPSSYSEQASHMKTTTTPQKDDLDGLSPLRCVSRNASQSGSSTRLSVNLPPYIRPLPAAISQVDLDFLSAKGAFDLPPDSLRKALLDTYLRFVHPYMLVLDREDLLRAFHSGADFHVQGEADPRLSLILYWAILFAASSHVHISVLEEMGYDSRLVARRALFWRSKLLYDLYIEQDSVILLQAVLLMSYRFKETDNPRDSCRLLDFSTSFVQGMDLPGLIRNSVPLTKRQKLLRKLWWCCFVRDTLVVEQLMAPSKTKVEESDILPLTLDDFNVSQDSNTWVHTSAIIYISQTQLCIYINRILETHVSVAALTRSHSAFSYGTSGAAIGDLLSDKIRLYDADLTNWLKELSGDATLSPVNPDGTSPGDSSLQLQQILLRMTYLVALSILHRPQVLPSKSEVALATHINISVRMLSKDRMHHVATRTTDLAEAILLQQLSRYMPPYSVILLVTAITVHLMEIQFSHGPTRSDLCRKISTSVTLLYELREIYTEAGRSLDLLRPGLLKAGIPCSGSIKPLSLNGEYEPNEPLEVALSDDQAGRVGFGVELNNASLQPMTGSTKAANVAQLDASVPDLRGDGA</sequence>
<dbReference type="SMART" id="SM00066">
    <property type="entry name" value="GAL4"/>
    <property type="match status" value="1"/>
</dbReference>
<dbReference type="InterPro" id="IPR007219">
    <property type="entry name" value="XnlR_reg_dom"/>
</dbReference>
<feature type="region of interest" description="Disordered" evidence="6">
    <location>
        <begin position="82"/>
        <end position="105"/>
    </location>
</feature>
<dbReference type="GO" id="GO:0000981">
    <property type="term" value="F:DNA-binding transcription factor activity, RNA polymerase II-specific"/>
    <property type="evidence" value="ECO:0007669"/>
    <property type="project" value="InterPro"/>
</dbReference>
<organism evidence="8 9">
    <name type="scientific">Penicillium daleae</name>
    <dbReference type="NCBI Taxonomy" id="63821"/>
    <lineage>
        <taxon>Eukaryota</taxon>
        <taxon>Fungi</taxon>
        <taxon>Dikarya</taxon>
        <taxon>Ascomycota</taxon>
        <taxon>Pezizomycotina</taxon>
        <taxon>Eurotiomycetes</taxon>
        <taxon>Eurotiomycetidae</taxon>
        <taxon>Eurotiales</taxon>
        <taxon>Aspergillaceae</taxon>
        <taxon>Penicillium</taxon>
    </lineage>
</organism>
<comment type="caution">
    <text evidence="8">The sequence shown here is derived from an EMBL/GenBank/DDBJ whole genome shotgun (WGS) entry which is preliminary data.</text>
</comment>
<feature type="compositionally biased region" description="Polar residues" evidence="6">
    <location>
        <begin position="177"/>
        <end position="187"/>
    </location>
</feature>
<evidence type="ECO:0000259" key="7">
    <source>
        <dbReference type="PROSITE" id="PS50048"/>
    </source>
</evidence>
<dbReference type="InterPro" id="IPR052761">
    <property type="entry name" value="Fungal_Detox/Toxin_TFs"/>
</dbReference>
<proteinExistence type="predicted"/>
<dbReference type="CDD" id="cd00067">
    <property type="entry name" value="GAL4"/>
    <property type="match status" value="1"/>
</dbReference>
<dbReference type="RefSeq" id="XP_056772132.1">
    <property type="nucleotide sequence ID" value="XM_056904365.1"/>
</dbReference>
<dbReference type="PANTHER" id="PTHR47425:SF2">
    <property type="entry name" value="FARB-RELATED"/>
    <property type="match status" value="1"/>
</dbReference>
<name>A0AAD6CHT3_9EURO</name>
<dbReference type="GO" id="GO:0008270">
    <property type="term" value="F:zinc ion binding"/>
    <property type="evidence" value="ECO:0007669"/>
    <property type="project" value="InterPro"/>
</dbReference>
<dbReference type="InterPro" id="IPR001138">
    <property type="entry name" value="Zn2Cys6_DnaBD"/>
</dbReference>
<dbReference type="PROSITE" id="PS00463">
    <property type="entry name" value="ZN2_CY6_FUNGAL_1"/>
    <property type="match status" value="1"/>
</dbReference>
<keyword evidence="1" id="KW-0479">Metal-binding</keyword>
<dbReference type="GO" id="GO:0003677">
    <property type="term" value="F:DNA binding"/>
    <property type="evidence" value="ECO:0007669"/>
    <property type="project" value="UniProtKB-KW"/>
</dbReference>
<protein>
    <submittedName>
        <fullName evidence="8">Fungal-specific transcription factor domain-containing protein</fullName>
    </submittedName>
</protein>
<gene>
    <name evidence="8" type="ORF">N7458_000971</name>
</gene>
<evidence type="ECO:0000313" key="8">
    <source>
        <dbReference type="EMBL" id="KAJ5465285.1"/>
    </source>
</evidence>
<evidence type="ECO:0000256" key="2">
    <source>
        <dbReference type="ARBA" id="ARBA00023015"/>
    </source>
</evidence>
<dbReference type="Gene3D" id="4.10.240.10">
    <property type="entry name" value="Zn(2)-C6 fungal-type DNA-binding domain"/>
    <property type="match status" value="1"/>
</dbReference>
<keyword evidence="4" id="KW-0804">Transcription</keyword>
<dbReference type="SUPFAM" id="SSF57701">
    <property type="entry name" value="Zn2/Cys6 DNA-binding domain"/>
    <property type="match status" value="1"/>
</dbReference>
<dbReference type="AlphaFoldDB" id="A0AAD6CHT3"/>
<dbReference type="Proteomes" id="UP001213681">
    <property type="component" value="Unassembled WGS sequence"/>
</dbReference>
<feature type="non-terminal residue" evidence="8">
    <location>
        <position position="723"/>
    </location>
</feature>
<keyword evidence="3" id="KW-0238">DNA-binding</keyword>
<dbReference type="EMBL" id="JAPVEA010000001">
    <property type="protein sequence ID" value="KAJ5465285.1"/>
    <property type="molecule type" value="Genomic_DNA"/>
</dbReference>
<dbReference type="PANTHER" id="PTHR47425">
    <property type="entry name" value="FARB-RELATED"/>
    <property type="match status" value="1"/>
</dbReference>
<evidence type="ECO:0000256" key="3">
    <source>
        <dbReference type="ARBA" id="ARBA00023125"/>
    </source>
</evidence>
<evidence type="ECO:0000256" key="4">
    <source>
        <dbReference type="ARBA" id="ARBA00023163"/>
    </source>
</evidence>
<feature type="region of interest" description="Disordered" evidence="6">
    <location>
        <begin position="22"/>
        <end position="46"/>
    </location>
</feature>
<dbReference type="GeneID" id="81594608"/>
<keyword evidence="5" id="KW-0539">Nucleus</keyword>
<dbReference type="InterPro" id="IPR036864">
    <property type="entry name" value="Zn2-C6_fun-type_DNA-bd_sf"/>
</dbReference>
<feature type="compositionally biased region" description="Polar residues" evidence="6">
    <location>
        <begin position="143"/>
        <end position="161"/>
    </location>
</feature>
<dbReference type="CDD" id="cd12148">
    <property type="entry name" value="fungal_TF_MHR"/>
    <property type="match status" value="1"/>
</dbReference>
<evidence type="ECO:0000256" key="5">
    <source>
        <dbReference type="ARBA" id="ARBA00023242"/>
    </source>
</evidence>
<dbReference type="PROSITE" id="PS50048">
    <property type="entry name" value="ZN2_CY6_FUNGAL_2"/>
    <property type="match status" value="1"/>
</dbReference>
<evidence type="ECO:0000256" key="1">
    <source>
        <dbReference type="ARBA" id="ARBA00022723"/>
    </source>
</evidence>
<keyword evidence="9" id="KW-1185">Reference proteome</keyword>
<evidence type="ECO:0000313" key="9">
    <source>
        <dbReference type="Proteomes" id="UP001213681"/>
    </source>
</evidence>
<keyword evidence="2" id="KW-0805">Transcription regulation</keyword>
<dbReference type="Pfam" id="PF00172">
    <property type="entry name" value="Zn_clus"/>
    <property type="match status" value="1"/>
</dbReference>
<evidence type="ECO:0000256" key="6">
    <source>
        <dbReference type="SAM" id="MobiDB-lite"/>
    </source>
</evidence>
<reference evidence="8" key="1">
    <citation type="submission" date="2022-12" db="EMBL/GenBank/DDBJ databases">
        <authorList>
            <person name="Petersen C."/>
        </authorList>
    </citation>
    <scope>NUCLEOTIDE SEQUENCE</scope>
    <source>
        <strain evidence="8">IBT 16125</strain>
    </source>
</reference>
<accession>A0AAD6CHT3</accession>